<sequence>MGLGCVLMQRGKVIAYASRQLKEHEKNYPTHDLELAALVFALKLWRHYLIEIISNLMEMIKAAQDEALLEVNLKDEAMTKQHLSLTEDGRGLKLFQGRVWLDVANYVEKCLTCSLVKVEHQRPYESLQSLEVPEWKWDHITMDFVTKLPKTLKSHDTIWVIVDRLTKSAHFLAMRETLPLDKLVRLYINEVVSRHGVPLSIVSDRDSRFTSHFWCAFQRELGTKVKLSTTYHPQTDGQSERTIQTLEDMLRSCVIDFGGDWDSHIPLVEFAYNNSYHSSLGKAPFEALYRRKCRMPTCWLEAGEKQFAGPEIVQETADKVKGIQECLKAAHVGSEMCQGWLILLDMTITTA</sequence>
<evidence type="ECO:0000313" key="1">
    <source>
        <dbReference type="EMBL" id="KAI3669035.1"/>
    </source>
</evidence>
<gene>
    <name evidence="1" type="ORF">L6452_40254</name>
</gene>
<reference evidence="1 2" key="2">
    <citation type="journal article" date="2022" name="Mol. Ecol. Resour.">
        <title>The genomes of chicory, endive, great burdock and yacon provide insights into Asteraceae paleo-polyploidization history and plant inulin production.</title>
        <authorList>
            <person name="Fan W."/>
            <person name="Wang S."/>
            <person name="Wang H."/>
            <person name="Wang A."/>
            <person name="Jiang F."/>
            <person name="Liu H."/>
            <person name="Zhao H."/>
            <person name="Xu D."/>
            <person name="Zhang Y."/>
        </authorList>
    </citation>
    <scope>NUCLEOTIDE SEQUENCE [LARGE SCALE GENOMIC DNA]</scope>
    <source>
        <strain evidence="2">cv. Niubang</strain>
    </source>
</reference>
<proteinExistence type="predicted"/>
<keyword evidence="2" id="KW-1185">Reference proteome</keyword>
<accession>A0ACB8XMK3</accession>
<evidence type="ECO:0000313" key="2">
    <source>
        <dbReference type="Proteomes" id="UP001055879"/>
    </source>
</evidence>
<reference evidence="2" key="1">
    <citation type="journal article" date="2022" name="Mol. Ecol. Resour.">
        <title>The genomes of chicory, endive, great burdock and yacon provide insights into Asteraceae palaeo-polyploidization history and plant inulin production.</title>
        <authorList>
            <person name="Fan W."/>
            <person name="Wang S."/>
            <person name="Wang H."/>
            <person name="Wang A."/>
            <person name="Jiang F."/>
            <person name="Liu H."/>
            <person name="Zhao H."/>
            <person name="Xu D."/>
            <person name="Zhang Y."/>
        </authorList>
    </citation>
    <scope>NUCLEOTIDE SEQUENCE [LARGE SCALE GENOMIC DNA]</scope>
    <source>
        <strain evidence="2">cv. Niubang</strain>
    </source>
</reference>
<dbReference type="EMBL" id="CM042062">
    <property type="protein sequence ID" value="KAI3669035.1"/>
    <property type="molecule type" value="Genomic_DNA"/>
</dbReference>
<name>A0ACB8XMK3_ARCLA</name>
<dbReference type="Proteomes" id="UP001055879">
    <property type="component" value="Linkage Group LG16"/>
</dbReference>
<comment type="caution">
    <text evidence="1">The sequence shown here is derived from an EMBL/GenBank/DDBJ whole genome shotgun (WGS) entry which is preliminary data.</text>
</comment>
<protein>
    <submittedName>
        <fullName evidence="1">Uncharacterized protein</fullName>
    </submittedName>
</protein>
<organism evidence="1 2">
    <name type="scientific">Arctium lappa</name>
    <name type="common">Greater burdock</name>
    <name type="synonym">Lappa major</name>
    <dbReference type="NCBI Taxonomy" id="4217"/>
    <lineage>
        <taxon>Eukaryota</taxon>
        <taxon>Viridiplantae</taxon>
        <taxon>Streptophyta</taxon>
        <taxon>Embryophyta</taxon>
        <taxon>Tracheophyta</taxon>
        <taxon>Spermatophyta</taxon>
        <taxon>Magnoliopsida</taxon>
        <taxon>eudicotyledons</taxon>
        <taxon>Gunneridae</taxon>
        <taxon>Pentapetalae</taxon>
        <taxon>asterids</taxon>
        <taxon>campanulids</taxon>
        <taxon>Asterales</taxon>
        <taxon>Asteraceae</taxon>
        <taxon>Carduoideae</taxon>
        <taxon>Cardueae</taxon>
        <taxon>Arctiinae</taxon>
        <taxon>Arctium</taxon>
    </lineage>
</organism>